<dbReference type="AlphaFoldDB" id="A0A6C0IWJ2"/>
<proteinExistence type="predicted"/>
<organism evidence="1">
    <name type="scientific">viral metagenome</name>
    <dbReference type="NCBI Taxonomy" id="1070528"/>
    <lineage>
        <taxon>unclassified sequences</taxon>
        <taxon>metagenomes</taxon>
        <taxon>organismal metagenomes</taxon>
    </lineage>
</organism>
<dbReference type="EMBL" id="MN740283">
    <property type="protein sequence ID" value="QHT97684.1"/>
    <property type="molecule type" value="Genomic_DNA"/>
</dbReference>
<evidence type="ECO:0000313" key="1">
    <source>
        <dbReference type="EMBL" id="QHT97684.1"/>
    </source>
</evidence>
<reference evidence="1" key="1">
    <citation type="journal article" date="2020" name="Nature">
        <title>Giant virus diversity and host interactions through global metagenomics.</title>
        <authorList>
            <person name="Schulz F."/>
            <person name="Roux S."/>
            <person name="Paez-Espino D."/>
            <person name="Jungbluth S."/>
            <person name="Walsh D.A."/>
            <person name="Denef V.J."/>
            <person name="McMahon K.D."/>
            <person name="Konstantinidis K.T."/>
            <person name="Eloe-Fadrosh E.A."/>
            <person name="Kyrpides N.C."/>
            <person name="Woyke T."/>
        </authorList>
    </citation>
    <scope>NUCLEOTIDE SEQUENCE</scope>
    <source>
        <strain evidence="1">GVMAG-M-3300025572-1</strain>
    </source>
</reference>
<sequence>MTKAIRNDTTWSKGPVWFYIYTHLRQWSKLGTYFDLPVVGDSTISNGVFNGMKVDAAKYYAEVKNVKRIDQTTVCLRIKVGRRFKEKRVDYRYGGVINYLDSDRGL</sequence>
<accession>A0A6C0IWJ2</accession>
<name>A0A6C0IWJ2_9ZZZZ</name>
<protein>
    <submittedName>
        <fullName evidence="1">Uncharacterized protein</fullName>
    </submittedName>
</protein>